<dbReference type="EC" id="3.1.2.2" evidence="16"/>
<comment type="catalytic activity">
    <reaction evidence="20">
        <text>hexadecanoyl-CoA + H2O = hexadecanoate + CoA + H(+)</text>
        <dbReference type="Rhea" id="RHEA:16645"/>
        <dbReference type="ChEBI" id="CHEBI:7896"/>
        <dbReference type="ChEBI" id="CHEBI:15377"/>
        <dbReference type="ChEBI" id="CHEBI:15378"/>
        <dbReference type="ChEBI" id="CHEBI:57287"/>
        <dbReference type="ChEBI" id="CHEBI:57379"/>
        <dbReference type="EC" id="3.1.2.2"/>
    </reaction>
    <physiologicalReaction direction="left-to-right" evidence="20">
        <dbReference type="Rhea" id="RHEA:16646"/>
    </physiologicalReaction>
</comment>
<dbReference type="EMBL" id="CP102173">
    <property type="protein sequence ID" value="UUP13467.1"/>
    <property type="molecule type" value="Genomic_DNA"/>
</dbReference>
<evidence type="ECO:0000256" key="8">
    <source>
        <dbReference type="ARBA" id="ARBA00022832"/>
    </source>
</evidence>
<evidence type="ECO:0000256" key="10">
    <source>
        <dbReference type="ARBA" id="ARBA00023098"/>
    </source>
</evidence>
<dbReference type="InterPro" id="IPR029069">
    <property type="entry name" value="HotDog_dom_sf"/>
</dbReference>
<keyword evidence="7" id="KW-0378">Hydrolase</keyword>
<comment type="catalytic activity">
    <reaction evidence="13">
        <text>(5Z,8Z,11Z,14Z)-eicosatetraenoyl-CoA + H2O = (5Z,8Z,11Z,14Z)-eicosatetraenoate + CoA + H(+)</text>
        <dbReference type="Rhea" id="RHEA:40151"/>
        <dbReference type="ChEBI" id="CHEBI:15377"/>
        <dbReference type="ChEBI" id="CHEBI:15378"/>
        <dbReference type="ChEBI" id="CHEBI:32395"/>
        <dbReference type="ChEBI" id="CHEBI:57287"/>
        <dbReference type="ChEBI" id="CHEBI:57368"/>
    </reaction>
    <physiologicalReaction direction="left-to-right" evidence="13">
        <dbReference type="Rhea" id="RHEA:40152"/>
    </physiologicalReaction>
</comment>
<evidence type="ECO:0000256" key="4">
    <source>
        <dbReference type="ARBA" id="ARBA00022475"/>
    </source>
</evidence>
<name>A0ABY5M9M0_9ACTN</name>
<feature type="domain" description="Thioesterase" evidence="24">
    <location>
        <begin position="111"/>
        <end position="182"/>
    </location>
</feature>
<protein>
    <recommendedName>
        <fullName evidence="17">Acyl-coenzyme A thioesterase THEM4</fullName>
        <ecNumber evidence="16">3.1.2.2</ecNumber>
    </recommendedName>
    <alternativeName>
        <fullName evidence="18">Thioesterase superfamily member 4</fullName>
    </alternativeName>
</protein>
<keyword evidence="6" id="KW-0053">Apoptosis</keyword>
<evidence type="ECO:0000259" key="24">
    <source>
        <dbReference type="Pfam" id="PF03061"/>
    </source>
</evidence>
<evidence type="ECO:0000256" key="1">
    <source>
        <dbReference type="ARBA" id="ARBA00004170"/>
    </source>
</evidence>
<keyword evidence="9" id="KW-0809">Transit peptide</keyword>
<keyword evidence="12" id="KW-0966">Cell projection</keyword>
<evidence type="ECO:0000256" key="3">
    <source>
        <dbReference type="ARBA" id="ARBA00004632"/>
    </source>
</evidence>
<evidence type="ECO:0000256" key="14">
    <source>
        <dbReference type="ARBA" id="ARBA00037002"/>
    </source>
</evidence>
<accession>A0ABY5M9M0</accession>
<gene>
    <name evidence="25" type="ORF">NQV15_16700</name>
</gene>
<keyword evidence="10" id="KW-0443">Lipid metabolism</keyword>
<keyword evidence="5" id="KW-0963">Cytoplasm</keyword>
<evidence type="ECO:0000256" key="9">
    <source>
        <dbReference type="ARBA" id="ARBA00022946"/>
    </source>
</evidence>
<keyword evidence="26" id="KW-1185">Reference proteome</keyword>
<comment type="catalytic activity">
    <reaction evidence="14">
        <text>(9Z)-octadecenoyl-CoA + H2O = (9Z)-octadecenoate + CoA + H(+)</text>
        <dbReference type="Rhea" id="RHEA:40139"/>
        <dbReference type="ChEBI" id="CHEBI:15377"/>
        <dbReference type="ChEBI" id="CHEBI:15378"/>
        <dbReference type="ChEBI" id="CHEBI:30823"/>
        <dbReference type="ChEBI" id="CHEBI:57287"/>
        <dbReference type="ChEBI" id="CHEBI:57387"/>
    </reaction>
    <physiologicalReaction direction="left-to-right" evidence="14">
        <dbReference type="Rhea" id="RHEA:40140"/>
    </physiologicalReaction>
</comment>
<dbReference type="InterPro" id="IPR006683">
    <property type="entry name" value="Thioestr_dom"/>
</dbReference>
<comment type="similarity">
    <text evidence="15">Belongs to the THEM4/THEM5 thioesterase family.</text>
</comment>
<evidence type="ECO:0000256" key="20">
    <source>
        <dbReference type="ARBA" id="ARBA00047734"/>
    </source>
</evidence>
<evidence type="ECO:0000256" key="7">
    <source>
        <dbReference type="ARBA" id="ARBA00022801"/>
    </source>
</evidence>
<keyword evidence="4" id="KW-1003">Cell membrane</keyword>
<dbReference type="SUPFAM" id="SSF54637">
    <property type="entry name" value="Thioesterase/thiol ester dehydrase-isomerase"/>
    <property type="match status" value="1"/>
</dbReference>
<dbReference type="PANTHER" id="PTHR12418:SF19">
    <property type="entry name" value="ACYL-COENZYME A THIOESTERASE THEM4"/>
    <property type="match status" value="1"/>
</dbReference>
<evidence type="ECO:0000256" key="18">
    <source>
        <dbReference type="ARBA" id="ARBA00043210"/>
    </source>
</evidence>
<comment type="catalytic activity">
    <reaction evidence="19">
        <text>octanoyl-CoA + H2O = octanoate + CoA + H(+)</text>
        <dbReference type="Rhea" id="RHEA:30143"/>
        <dbReference type="ChEBI" id="CHEBI:15377"/>
        <dbReference type="ChEBI" id="CHEBI:15378"/>
        <dbReference type="ChEBI" id="CHEBI:25646"/>
        <dbReference type="ChEBI" id="CHEBI:57287"/>
        <dbReference type="ChEBI" id="CHEBI:57386"/>
    </reaction>
    <physiologicalReaction direction="left-to-right" evidence="19">
        <dbReference type="Rhea" id="RHEA:30144"/>
    </physiologicalReaction>
</comment>
<evidence type="ECO:0000313" key="26">
    <source>
        <dbReference type="Proteomes" id="UP001316184"/>
    </source>
</evidence>
<proteinExistence type="inferred from homology"/>
<reference evidence="25 26" key="1">
    <citation type="submission" date="2022-08" db="EMBL/GenBank/DDBJ databases">
        <title>novel species in genus Aeromicrobium.</title>
        <authorList>
            <person name="Ye L."/>
        </authorList>
    </citation>
    <scope>NUCLEOTIDE SEQUENCE [LARGE SCALE GENOMIC DNA]</scope>
    <source>
        <strain evidence="26">zg-Y1379</strain>
    </source>
</reference>
<comment type="catalytic activity">
    <reaction evidence="21">
        <text>decanoyl-CoA + H2O = decanoate + CoA + H(+)</text>
        <dbReference type="Rhea" id="RHEA:40059"/>
        <dbReference type="ChEBI" id="CHEBI:15377"/>
        <dbReference type="ChEBI" id="CHEBI:15378"/>
        <dbReference type="ChEBI" id="CHEBI:27689"/>
        <dbReference type="ChEBI" id="CHEBI:57287"/>
        <dbReference type="ChEBI" id="CHEBI:61430"/>
    </reaction>
    <physiologicalReaction direction="left-to-right" evidence="21">
        <dbReference type="Rhea" id="RHEA:40060"/>
    </physiologicalReaction>
</comment>
<dbReference type="InterPro" id="IPR052365">
    <property type="entry name" value="THEM4/THEM5_acyl-CoA_thioest"/>
</dbReference>
<evidence type="ECO:0000256" key="22">
    <source>
        <dbReference type="ARBA" id="ARBA00048074"/>
    </source>
</evidence>
<evidence type="ECO:0000256" key="13">
    <source>
        <dbReference type="ARBA" id="ARBA00035852"/>
    </source>
</evidence>
<evidence type="ECO:0000256" key="17">
    <source>
        <dbReference type="ARBA" id="ARBA00040123"/>
    </source>
</evidence>
<dbReference type="Gene3D" id="3.10.129.10">
    <property type="entry name" value="Hotdog Thioesterase"/>
    <property type="match status" value="1"/>
</dbReference>
<evidence type="ECO:0000256" key="15">
    <source>
        <dbReference type="ARBA" id="ARBA00038456"/>
    </source>
</evidence>
<evidence type="ECO:0000256" key="19">
    <source>
        <dbReference type="ARBA" id="ARBA00047588"/>
    </source>
</evidence>
<keyword evidence="8" id="KW-0276">Fatty acid metabolism</keyword>
<keyword evidence="11" id="KW-0472">Membrane</keyword>
<comment type="subcellular location">
    <subcellularLocation>
        <location evidence="3">Cell projection</location>
        <location evidence="3">Ruffle membrane</location>
    </subcellularLocation>
    <subcellularLocation>
        <location evidence="2">Cytoplasm</location>
    </subcellularLocation>
    <subcellularLocation>
        <location evidence="1">Membrane</location>
        <topology evidence="1">Peripheral membrane protein</topology>
    </subcellularLocation>
</comment>
<evidence type="ECO:0000256" key="11">
    <source>
        <dbReference type="ARBA" id="ARBA00023136"/>
    </source>
</evidence>
<evidence type="ECO:0000256" key="6">
    <source>
        <dbReference type="ARBA" id="ARBA00022703"/>
    </source>
</evidence>
<evidence type="ECO:0000256" key="2">
    <source>
        <dbReference type="ARBA" id="ARBA00004496"/>
    </source>
</evidence>
<evidence type="ECO:0000313" key="25">
    <source>
        <dbReference type="EMBL" id="UUP13467.1"/>
    </source>
</evidence>
<dbReference type="RefSeq" id="WP_232403536.1">
    <property type="nucleotide sequence ID" value="NZ_CP102173.1"/>
</dbReference>
<dbReference type="PANTHER" id="PTHR12418">
    <property type="entry name" value="ACYL-COENZYME A THIOESTERASE THEM4"/>
    <property type="match status" value="1"/>
</dbReference>
<comment type="catalytic activity">
    <reaction evidence="22">
        <text>dodecanoyl-CoA + H2O = dodecanoate + CoA + H(+)</text>
        <dbReference type="Rhea" id="RHEA:30135"/>
        <dbReference type="ChEBI" id="CHEBI:15377"/>
        <dbReference type="ChEBI" id="CHEBI:15378"/>
        <dbReference type="ChEBI" id="CHEBI:18262"/>
        <dbReference type="ChEBI" id="CHEBI:57287"/>
        <dbReference type="ChEBI" id="CHEBI:57375"/>
    </reaction>
    <physiologicalReaction direction="left-to-right" evidence="22">
        <dbReference type="Rhea" id="RHEA:30136"/>
    </physiologicalReaction>
</comment>
<evidence type="ECO:0000256" key="16">
    <source>
        <dbReference type="ARBA" id="ARBA00038848"/>
    </source>
</evidence>
<evidence type="ECO:0000256" key="12">
    <source>
        <dbReference type="ARBA" id="ARBA00023273"/>
    </source>
</evidence>
<dbReference type="Pfam" id="PF03061">
    <property type="entry name" value="4HBT"/>
    <property type="match status" value="1"/>
</dbReference>
<evidence type="ECO:0000256" key="5">
    <source>
        <dbReference type="ARBA" id="ARBA00022490"/>
    </source>
</evidence>
<evidence type="ECO:0000256" key="23">
    <source>
        <dbReference type="ARBA" id="ARBA00048180"/>
    </source>
</evidence>
<evidence type="ECO:0000256" key="21">
    <source>
        <dbReference type="ARBA" id="ARBA00047969"/>
    </source>
</evidence>
<comment type="catalytic activity">
    <reaction evidence="23">
        <text>tetradecanoyl-CoA + H2O = tetradecanoate + CoA + H(+)</text>
        <dbReference type="Rhea" id="RHEA:40119"/>
        <dbReference type="ChEBI" id="CHEBI:15377"/>
        <dbReference type="ChEBI" id="CHEBI:15378"/>
        <dbReference type="ChEBI" id="CHEBI:30807"/>
        <dbReference type="ChEBI" id="CHEBI:57287"/>
        <dbReference type="ChEBI" id="CHEBI:57385"/>
    </reaction>
    <physiologicalReaction direction="left-to-right" evidence="23">
        <dbReference type="Rhea" id="RHEA:40120"/>
    </physiologicalReaction>
</comment>
<sequence length="195" mass="21056">MSDTPFDNPAATPEQVAAFSSVLDAVHAFHDALATAAPDAELLDRLAGDLRGWTDTLAPMVRPERERLSGYLATRLPSRGHLALPPVVVDLSEEDRIEGTLTFGPFFLGGGGAAHGGAILTVFDEVLGVLATADGKPARTAYLKSDFRSPVLLDTPVRVRAWVDRVEGRKRFIRGDMWAGETLCAEVDSLFVELR</sequence>
<dbReference type="Proteomes" id="UP001316184">
    <property type="component" value="Chromosome"/>
</dbReference>
<organism evidence="25 26">
    <name type="scientific">Aeromicrobium wangtongii</name>
    <dbReference type="NCBI Taxonomy" id="2969247"/>
    <lineage>
        <taxon>Bacteria</taxon>
        <taxon>Bacillati</taxon>
        <taxon>Actinomycetota</taxon>
        <taxon>Actinomycetes</taxon>
        <taxon>Propionibacteriales</taxon>
        <taxon>Nocardioidaceae</taxon>
        <taxon>Aeromicrobium</taxon>
    </lineage>
</organism>